<comment type="caution">
    <text evidence="2">The sequence shown here is derived from an EMBL/GenBank/DDBJ whole genome shotgun (WGS) entry which is preliminary data.</text>
</comment>
<name>A0AAV7UX76_PLEWA</name>
<dbReference type="Proteomes" id="UP001066276">
    <property type="component" value="Chromosome 2_2"/>
</dbReference>
<dbReference type="AlphaFoldDB" id="A0AAV7UX76"/>
<evidence type="ECO:0000313" key="3">
    <source>
        <dbReference type="Proteomes" id="UP001066276"/>
    </source>
</evidence>
<feature type="region of interest" description="Disordered" evidence="1">
    <location>
        <begin position="120"/>
        <end position="166"/>
    </location>
</feature>
<sequence>MTYKTPYYGGHSDFGGRRTPPAKVTPSKDRSAVKRPRGSFRLSRWAGGRPPKGRPPAQRERPCNNEAGSEWSRRSCRGATGAVAPVAISLSAKQTVKIFMGPCYGAPALPMPVAWAVQGPHDTRSHHPVSGGVNRQKQAGGKGVGIPMEDSPGQGKSGGKPLDPLF</sequence>
<accession>A0AAV7UX76</accession>
<feature type="region of interest" description="Disordered" evidence="1">
    <location>
        <begin position="1"/>
        <end position="75"/>
    </location>
</feature>
<dbReference type="EMBL" id="JANPWB010000004">
    <property type="protein sequence ID" value="KAJ1192578.1"/>
    <property type="molecule type" value="Genomic_DNA"/>
</dbReference>
<reference evidence="2" key="1">
    <citation type="journal article" date="2022" name="bioRxiv">
        <title>Sequencing and chromosome-scale assembly of the giantPleurodeles waltlgenome.</title>
        <authorList>
            <person name="Brown T."/>
            <person name="Elewa A."/>
            <person name="Iarovenko S."/>
            <person name="Subramanian E."/>
            <person name="Araus A.J."/>
            <person name="Petzold A."/>
            <person name="Susuki M."/>
            <person name="Suzuki K.-i.T."/>
            <person name="Hayashi T."/>
            <person name="Toyoda A."/>
            <person name="Oliveira C."/>
            <person name="Osipova E."/>
            <person name="Leigh N.D."/>
            <person name="Simon A."/>
            <person name="Yun M.H."/>
        </authorList>
    </citation>
    <scope>NUCLEOTIDE SEQUENCE</scope>
    <source>
        <strain evidence="2">20211129_DDA</strain>
        <tissue evidence="2">Liver</tissue>
    </source>
</reference>
<organism evidence="2 3">
    <name type="scientific">Pleurodeles waltl</name>
    <name type="common">Iberian ribbed newt</name>
    <dbReference type="NCBI Taxonomy" id="8319"/>
    <lineage>
        <taxon>Eukaryota</taxon>
        <taxon>Metazoa</taxon>
        <taxon>Chordata</taxon>
        <taxon>Craniata</taxon>
        <taxon>Vertebrata</taxon>
        <taxon>Euteleostomi</taxon>
        <taxon>Amphibia</taxon>
        <taxon>Batrachia</taxon>
        <taxon>Caudata</taxon>
        <taxon>Salamandroidea</taxon>
        <taxon>Salamandridae</taxon>
        <taxon>Pleurodelinae</taxon>
        <taxon>Pleurodeles</taxon>
    </lineage>
</organism>
<keyword evidence="3" id="KW-1185">Reference proteome</keyword>
<proteinExistence type="predicted"/>
<protein>
    <submittedName>
        <fullName evidence="2">Uncharacterized protein</fullName>
    </submittedName>
</protein>
<gene>
    <name evidence="2" type="ORF">NDU88_001885</name>
</gene>
<evidence type="ECO:0000313" key="2">
    <source>
        <dbReference type="EMBL" id="KAJ1192578.1"/>
    </source>
</evidence>
<evidence type="ECO:0000256" key="1">
    <source>
        <dbReference type="SAM" id="MobiDB-lite"/>
    </source>
</evidence>